<dbReference type="EMBL" id="CP003156">
    <property type="protein sequence ID" value="AEV31584.1"/>
    <property type="molecule type" value="Genomic_DNA"/>
</dbReference>
<feature type="transmembrane region" description="Helical" evidence="1">
    <location>
        <begin position="113"/>
        <end position="136"/>
    </location>
</feature>
<feature type="transmembrane region" description="Helical" evidence="1">
    <location>
        <begin position="20"/>
        <end position="37"/>
    </location>
</feature>
<proteinExistence type="predicted"/>
<keyword evidence="1" id="KW-0812">Transmembrane</keyword>
<dbReference type="OrthoDB" id="1178539at2"/>
<dbReference type="KEGG" id="oho:Oweho_0568"/>
<protein>
    <recommendedName>
        <fullName evidence="4">Transmembrane protein</fullName>
    </recommendedName>
</protein>
<evidence type="ECO:0000313" key="3">
    <source>
        <dbReference type="Proteomes" id="UP000005631"/>
    </source>
</evidence>
<feature type="transmembrane region" description="Helical" evidence="1">
    <location>
        <begin position="76"/>
        <end position="93"/>
    </location>
</feature>
<dbReference type="AlphaFoldDB" id="G8R0C4"/>
<name>G8R0C4_OWEHD</name>
<keyword evidence="1" id="KW-1133">Transmembrane helix</keyword>
<evidence type="ECO:0000313" key="2">
    <source>
        <dbReference type="EMBL" id="AEV31584.1"/>
    </source>
</evidence>
<organism evidence="2 3">
    <name type="scientific">Owenweeksia hongkongensis (strain DSM 17368 / CIP 108786 / JCM 12287 / NRRL B-23963 / UST20020801)</name>
    <dbReference type="NCBI Taxonomy" id="926562"/>
    <lineage>
        <taxon>Bacteria</taxon>
        <taxon>Pseudomonadati</taxon>
        <taxon>Bacteroidota</taxon>
        <taxon>Flavobacteriia</taxon>
        <taxon>Flavobacteriales</taxon>
        <taxon>Owenweeksiaceae</taxon>
        <taxon>Owenweeksia</taxon>
    </lineage>
</organism>
<keyword evidence="3" id="KW-1185">Reference proteome</keyword>
<dbReference type="HOGENOM" id="CLU_1813882_0_0_10"/>
<dbReference type="Proteomes" id="UP000005631">
    <property type="component" value="Chromosome"/>
</dbReference>
<dbReference type="eggNOG" id="ENOG503227K">
    <property type="taxonomic scope" value="Bacteria"/>
</dbReference>
<feature type="transmembrane region" description="Helical" evidence="1">
    <location>
        <begin position="49"/>
        <end position="67"/>
    </location>
</feature>
<dbReference type="RefSeq" id="WP_014200945.1">
    <property type="nucleotide sequence ID" value="NC_016599.1"/>
</dbReference>
<keyword evidence="1" id="KW-0472">Membrane</keyword>
<evidence type="ECO:0008006" key="4">
    <source>
        <dbReference type="Google" id="ProtNLM"/>
    </source>
</evidence>
<reference evidence="2 3" key="1">
    <citation type="journal article" date="2012" name="Stand. Genomic Sci.">
        <title>Genome sequence of the orange-pigmented seawater bacterium Owenweeksia hongkongensis type strain (UST20020801(T)).</title>
        <authorList>
            <person name="Riedel T."/>
            <person name="Held B."/>
            <person name="Nolan M."/>
            <person name="Lucas S."/>
            <person name="Lapidus A."/>
            <person name="Tice H."/>
            <person name="Del Rio T.G."/>
            <person name="Cheng J.F."/>
            <person name="Han C."/>
            <person name="Tapia R."/>
            <person name="Goodwin L.A."/>
            <person name="Pitluck S."/>
            <person name="Liolios K."/>
            <person name="Mavromatis K."/>
            <person name="Pagani I."/>
            <person name="Ivanova N."/>
            <person name="Mikhailova N."/>
            <person name="Pati A."/>
            <person name="Chen A."/>
            <person name="Palaniappan K."/>
            <person name="Rohde M."/>
            <person name="Tindall B.J."/>
            <person name="Detter J.C."/>
            <person name="Goker M."/>
            <person name="Woyke T."/>
            <person name="Bristow J."/>
            <person name="Eisen J.A."/>
            <person name="Markowitz V."/>
            <person name="Hugenholtz P."/>
            <person name="Klenk H.P."/>
            <person name="Kyrpides N.C."/>
        </authorList>
    </citation>
    <scope>NUCLEOTIDE SEQUENCE</scope>
    <source>
        <strain evidence="3">DSM 17368 / JCM 12287 / NRRL B-23963</strain>
    </source>
</reference>
<accession>G8R0C4</accession>
<gene>
    <name evidence="2" type="ordered locus">Oweho_0568</name>
</gene>
<sequence>MQKELNWIWTELKTVEKQKLWIYTLLYLLWGWGMNLFGQYMEIARFTHWWQIITVYLLYMVPISVVLRNQSFHRQYAYGLIFMGLLEFGGYTFHTSYAYPNNLLDQFFSERNFSLAMALFFAFYFPLGNAAVNWIYQKLKKN</sequence>
<evidence type="ECO:0000256" key="1">
    <source>
        <dbReference type="SAM" id="Phobius"/>
    </source>
</evidence>